<dbReference type="GO" id="GO:0046872">
    <property type="term" value="F:metal ion binding"/>
    <property type="evidence" value="ECO:0007669"/>
    <property type="project" value="UniProtKB-KW"/>
</dbReference>
<organism evidence="10 11">
    <name type="scientific">Clostridium luticellarii</name>
    <dbReference type="NCBI Taxonomy" id="1691940"/>
    <lineage>
        <taxon>Bacteria</taxon>
        <taxon>Bacillati</taxon>
        <taxon>Bacillota</taxon>
        <taxon>Clostridia</taxon>
        <taxon>Eubacteriales</taxon>
        <taxon>Clostridiaceae</taxon>
        <taxon>Clostridium</taxon>
    </lineage>
</organism>
<name>A0A2T0BCI5_9CLOT</name>
<dbReference type="GO" id="GO:0006777">
    <property type="term" value="P:Mo-molybdopterin cofactor biosynthetic process"/>
    <property type="evidence" value="ECO:0007669"/>
    <property type="project" value="UniProtKB-KW"/>
</dbReference>
<dbReference type="PANTHER" id="PTHR19136:SF81">
    <property type="entry name" value="MOLYBDENUM COFACTOR GUANYLYLTRANSFERASE"/>
    <property type="match status" value="1"/>
</dbReference>
<dbReference type="RefSeq" id="WP_106010655.1">
    <property type="nucleotide sequence ID" value="NZ_JALCPJ010000003.1"/>
</dbReference>
<dbReference type="HAMAP" id="MF_00316">
    <property type="entry name" value="MobA"/>
    <property type="match status" value="1"/>
</dbReference>
<comment type="subcellular location">
    <subcellularLocation>
        <location evidence="8">Cytoplasm</location>
    </subcellularLocation>
</comment>
<dbReference type="SUPFAM" id="SSF53448">
    <property type="entry name" value="Nucleotide-diphospho-sugar transferases"/>
    <property type="match status" value="1"/>
</dbReference>
<feature type="binding site" evidence="8">
    <location>
        <begin position="10"/>
        <end position="12"/>
    </location>
    <ligand>
        <name>GTP</name>
        <dbReference type="ChEBI" id="CHEBI:37565"/>
    </ligand>
</feature>
<feature type="binding site" evidence="8">
    <location>
        <position position="96"/>
    </location>
    <ligand>
        <name>GTP</name>
        <dbReference type="ChEBI" id="CHEBI:37565"/>
    </ligand>
</feature>
<evidence type="ECO:0000259" key="9">
    <source>
        <dbReference type="Pfam" id="PF12804"/>
    </source>
</evidence>
<comment type="similarity">
    <text evidence="8">Belongs to the MobA family.</text>
</comment>
<feature type="binding site" evidence="8">
    <location>
        <position position="22"/>
    </location>
    <ligand>
        <name>GTP</name>
        <dbReference type="ChEBI" id="CHEBI:37565"/>
    </ligand>
</feature>
<dbReference type="EC" id="2.7.7.77" evidence="8"/>
<protein>
    <recommendedName>
        <fullName evidence="8">Probable molybdenum cofactor guanylyltransferase</fullName>
        <shortName evidence="8">MoCo guanylyltransferase</shortName>
        <ecNumber evidence="8">2.7.7.77</ecNumber>
    </recommendedName>
    <alternativeName>
        <fullName evidence="8">GTP:molybdopterin guanylyltransferase</fullName>
    </alternativeName>
    <alternativeName>
        <fullName evidence="8">Mo-MPT guanylyltransferase</fullName>
    </alternativeName>
    <alternativeName>
        <fullName evidence="8">Molybdopterin guanylyltransferase</fullName>
    </alternativeName>
    <alternativeName>
        <fullName evidence="8">Molybdopterin-guanine dinucleotide synthase</fullName>
        <shortName evidence="8">MGD synthase</shortName>
    </alternativeName>
</protein>
<keyword evidence="10" id="KW-0548">Nucleotidyltransferase</keyword>
<dbReference type="CDD" id="cd02503">
    <property type="entry name" value="MobA"/>
    <property type="match status" value="1"/>
</dbReference>
<comment type="domain">
    <text evidence="8">The N-terminal domain determines nucleotide recognition and specific binding, while the C-terminal domain determines the specific binding to the target protein.</text>
</comment>
<accession>A0A2T0BCI5</accession>
<keyword evidence="2 8" id="KW-0808">Transferase</keyword>
<evidence type="ECO:0000256" key="2">
    <source>
        <dbReference type="ARBA" id="ARBA00022679"/>
    </source>
</evidence>
<keyword evidence="3 8" id="KW-0479">Metal-binding</keyword>
<comment type="function">
    <text evidence="8">Transfers a GMP moiety from GTP to Mo-molybdopterin (Mo-MPT) cofactor (Moco or molybdenum cofactor) to form Mo-molybdopterin guanine dinucleotide (Mo-MGD) cofactor.</text>
</comment>
<dbReference type="InterPro" id="IPR013482">
    <property type="entry name" value="Molybde_CF_guanTrfase"/>
</dbReference>
<dbReference type="AlphaFoldDB" id="A0A2T0BCI5"/>
<gene>
    <name evidence="8 10" type="primary">mobA</name>
    <name evidence="10" type="ORF">CLLU_31000</name>
</gene>
<keyword evidence="7 8" id="KW-0501">Molybdenum cofactor biosynthesis</keyword>
<feature type="binding site" evidence="8">
    <location>
        <position position="96"/>
    </location>
    <ligand>
        <name>Mg(2+)</name>
        <dbReference type="ChEBI" id="CHEBI:18420"/>
    </ligand>
</feature>
<feature type="domain" description="MobA-like NTP transferase" evidence="9">
    <location>
        <begin position="7"/>
        <end position="151"/>
    </location>
</feature>
<evidence type="ECO:0000256" key="7">
    <source>
        <dbReference type="ARBA" id="ARBA00023150"/>
    </source>
</evidence>
<dbReference type="GO" id="GO:0061603">
    <property type="term" value="F:molybdenum cofactor guanylyltransferase activity"/>
    <property type="evidence" value="ECO:0007669"/>
    <property type="project" value="UniProtKB-EC"/>
</dbReference>
<reference evidence="10 11" key="1">
    <citation type="submission" date="2018-03" db="EMBL/GenBank/DDBJ databases">
        <title>Genome sequence of Clostridium luticellarii DSM 29923.</title>
        <authorList>
            <person name="Poehlein A."/>
            <person name="Daniel R."/>
        </authorList>
    </citation>
    <scope>NUCLEOTIDE SEQUENCE [LARGE SCALE GENOMIC DNA]</scope>
    <source>
        <strain evidence="10 11">DSM 29923</strain>
    </source>
</reference>
<dbReference type="Gene3D" id="3.90.550.10">
    <property type="entry name" value="Spore Coat Polysaccharide Biosynthesis Protein SpsA, Chain A"/>
    <property type="match status" value="1"/>
</dbReference>
<sequence length="203" mass="23351">MGIADTAIILCGGKSSRMGFDKSKIKMGDKFLIELMAEKLGNLFDTVIFVAEDKYKFGNIGYPVIEDVNKGKGPAGGILTGLKFSPSKYTFFTACDMPFINLEYINYMFKFTDEDKFQVVMAQHGPDIEPLYSFYSKELIPRFENCLHENILSIRNIIQYSNIKYIPEDIQKKYDKSISMFTNLNYKDDLSVLYDKYKIEFGK</sequence>
<evidence type="ECO:0000256" key="8">
    <source>
        <dbReference type="HAMAP-Rule" id="MF_00316"/>
    </source>
</evidence>
<evidence type="ECO:0000313" key="11">
    <source>
        <dbReference type="Proteomes" id="UP000237798"/>
    </source>
</evidence>
<evidence type="ECO:0000256" key="3">
    <source>
        <dbReference type="ARBA" id="ARBA00022723"/>
    </source>
</evidence>
<comment type="cofactor">
    <cofactor evidence="8">
        <name>Mg(2+)</name>
        <dbReference type="ChEBI" id="CHEBI:18420"/>
    </cofactor>
</comment>
<dbReference type="InterPro" id="IPR025877">
    <property type="entry name" value="MobA-like_NTP_Trfase"/>
</dbReference>
<keyword evidence="4 8" id="KW-0547">Nucleotide-binding</keyword>
<dbReference type="GO" id="GO:0005525">
    <property type="term" value="F:GTP binding"/>
    <property type="evidence" value="ECO:0007669"/>
    <property type="project" value="UniProtKB-UniRule"/>
</dbReference>
<dbReference type="Pfam" id="PF12804">
    <property type="entry name" value="NTP_transf_3"/>
    <property type="match status" value="1"/>
</dbReference>
<evidence type="ECO:0000256" key="6">
    <source>
        <dbReference type="ARBA" id="ARBA00023134"/>
    </source>
</evidence>
<evidence type="ECO:0000313" key="10">
    <source>
        <dbReference type="EMBL" id="PRR81543.1"/>
    </source>
</evidence>
<keyword evidence="6 8" id="KW-0342">GTP-binding</keyword>
<evidence type="ECO:0000256" key="1">
    <source>
        <dbReference type="ARBA" id="ARBA00022490"/>
    </source>
</evidence>
<comment type="catalytic activity">
    <reaction evidence="8">
        <text>Mo-molybdopterin + GTP + H(+) = Mo-molybdopterin guanine dinucleotide + diphosphate</text>
        <dbReference type="Rhea" id="RHEA:34243"/>
        <dbReference type="ChEBI" id="CHEBI:15378"/>
        <dbReference type="ChEBI" id="CHEBI:33019"/>
        <dbReference type="ChEBI" id="CHEBI:37565"/>
        <dbReference type="ChEBI" id="CHEBI:71302"/>
        <dbReference type="ChEBI" id="CHEBI:71310"/>
        <dbReference type="EC" id="2.7.7.77"/>
    </reaction>
</comment>
<dbReference type="Proteomes" id="UP000237798">
    <property type="component" value="Unassembled WGS sequence"/>
</dbReference>
<dbReference type="InterPro" id="IPR029044">
    <property type="entry name" value="Nucleotide-diphossugar_trans"/>
</dbReference>
<proteinExistence type="inferred from homology"/>
<feature type="binding site" evidence="8">
    <location>
        <position position="67"/>
    </location>
    <ligand>
        <name>GTP</name>
        <dbReference type="ChEBI" id="CHEBI:37565"/>
    </ligand>
</feature>
<dbReference type="EMBL" id="PVXP01000068">
    <property type="protein sequence ID" value="PRR81543.1"/>
    <property type="molecule type" value="Genomic_DNA"/>
</dbReference>
<keyword evidence="5 8" id="KW-0460">Magnesium</keyword>
<keyword evidence="11" id="KW-1185">Reference proteome</keyword>
<dbReference type="GO" id="GO:0005737">
    <property type="term" value="C:cytoplasm"/>
    <property type="evidence" value="ECO:0007669"/>
    <property type="project" value="UniProtKB-SubCell"/>
</dbReference>
<comment type="caution">
    <text evidence="8">Lacks conserved residue(s) required for the propagation of feature annotation.</text>
</comment>
<dbReference type="OrthoDB" id="9788394at2"/>
<dbReference type="PANTHER" id="PTHR19136">
    <property type="entry name" value="MOLYBDENUM COFACTOR GUANYLYLTRANSFERASE"/>
    <property type="match status" value="1"/>
</dbReference>
<comment type="caution">
    <text evidence="10">The sequence shown here is derived from an EMBL/GenBank/DDBJ whole genome shotgun (WGS) entry which is preliminary data.</text>
</comment>
<evidence type="ECO:0000256" key="5">
    <source>
        <dbReference type="ARBA" id="ARBA00022842"/>
    </source>
</evidence>
<evidence type="ECO:0000256" key="4">
    <source>
        <dbReference type="ARBA" id="ARBA00022741"/>
    </source>
</evidence>
<keyword evidence="1 8" id="KW-0963">Cytoplasm</keyword>